<evidence type="ECO:0000313" key="4">
    <source>
        <dbReference type="EMBL" id="CAH2275864.1"/>
    </source>
</evidence>
<dbReference type="InterPro" id="IPR034414">
    <property type="entry name" value="DND1_RRM1"/>
</dbReference>
<organism evidence="4 5">
    <name type="scientific">Pelobates cultripes</name>
    <name type="common">Western spadefoot toad</name>
    <dbReference type="NCBI Taxonomy" id="61616"/>
    <lineage>
        <taxon>Eukaryota</taxon>
        <taxon>Metazoa</taxon>
        <taxon>Chordata</taxon>
        <taxon>Craniata</taxon>
        <taxon>Vertebrata</taxon>
        <taxon>Euteleostomi</taxon>
        <taxon>Amphibia</taxon>
        <taxon>Batrachia</taxon>
        <taxon>Anura</taxon>
        <taxon>Pelobatoidea</taxon>
        <taxon>Pelobatidae</taxon>
        <taxon>Pelobates</taxon>
    </lineage>
</organism>
<dbReference type="AlphaFoldDB" id="A0AAD1RPU6"/>
<accession>A0AAD1RPU6</accession>
<evidence type="ECO:0000256" key="2">
    <source>
        <dbReference type="PROSITE-ProRule" id="PRU00176"/>
    </source>
</evidence>
<dbReference type="InterPro" id="IPR012677">
    <property type="entry name" value="Nucleotide-bd_a/b_plait_sf"/>
</dbReference>
<dbReference type="Pfam" id="PF00076">
    <property type="entry name" value="RRM_1"/>
    <property type="match status" value="1"/>
</dbReference>
<keyword evidence="1 2" id="KW-0694">RNA-binding</keyword>
<feature type="domain" description="RRM" evidence="3">
    <location>
        <begin position="55"/>
        <end position="133"/>
    </location>
</feature>
<sequence length="385" mass="43513">MEHEQVWINGVNTENKLAVLKWAKETKINLVQVNGQRKYGGPPPGWIGDAPGSGSEVFISKIPQECYENQLIPLFQSVGKLYEFRLMMTFSGLNRGFAYARYTSRRHAYAAIAALNGYEITNGCRILVCRSTEKCEIILDGLPCMLEKLMLTSVLKELTPGVEEVFLHPSRKKRDEVMAVVKYCSHRAAALAKKSLREGSHLLYGQPLTVDWLKSELKQKLESTKPSILRDCHLVQQMCNLDGRNIGTQMVSATDCLDALCQRWKLGRPLFMIKFSSMSPCGWQRFWYRVVIPNYSTPFSGYEWVIGENLIPTEKHEKAKEVVAKQILTKLDAGLSSYLLTNQQTLGLNLGHSPCWGQELVAELSVDFMDFNGDTCGSPCQHREH</sequence>
<name>A0AAD1RPU6_PELCU</name>
<gene>
    <name evidence="4" type="ORF">PECUL_23A018751</name>
</gene>
<dbReference type="Gene3D" id="3.30.70.330">
    <property type="match status" value="2"/>
</dbReference>
<dbReference type="PROSITE" id="PS50102">
    <property type="entry name" value="RRM"/>
    <property type="match status" value="1"/>
</dbReference>
<keyword evidence="5" id="KW-1185">Reference proteome</keyword>
<dbReference type="EMBL" id="OW240914">
    <property type="protein sequence ID" value="CAH2275864.1"/>
    <property type="molecule type" value="Genomic_DNA"/>
</dbReference>
<dbReference type="InterPro" id="IPR000504">
    <property type="entry name" value="RRM_dom"/>
</dbReference>
<dbReference type="SMART" id="SM00360">
    <property type="entry name" value="RRM"/>
    <property type="match status" value="2"/>
</dbReference>
<dbReference type="Pfam" id="PF14709">
    <property type="entry name" value="DND1_DSRM"/>
    <property type="match status" value="1"/>
</dbReference>
<dbReference type="InterPro" id="IPR035979">
    <property type="entry name" value="RBD_domain_sf"/>
</dbReference>
<reference evidence="4" key="1">
    <citation type="submission" date="2022-03" db="EMBL/GenBank/DDBJ databases">
        <authorList>
            <person name="Alioto T."/>
            <person name="Alioto T."/>
            <person name="Gomez Garrido J."/>
        </authorList>
    </citation>
    <scope>NUCLEOTIDE SEQUENCE</scope>
</reference>
<protein>
    <submittedName>
        <fullName evidence="4">Dead end homolog 1</fullName>
    </submittedName>
</protein>
<dbReference type="CDD" id="cd12487">
    <property type="entry name" value="RRM1_DND1"/>
    <property type="match status" value="1"/>
</dbReference>
<dbReference type="SUPFAM" id="SSF54928">
    <property type="entry name" value="RNA-binding domain, RBD"/>
    <property type="match status" value="1"/>
</dbReference>
<dbReference type="Proteomes" id="UP001295444">
    <property type="component" value="Chromosome 03"/>
</dbReference>
<evidence type="ECO:0000259" key="3">
    <source>
        <dbReference type="PROSITE" id="PS50102"/>
    </source>
</evidence>
<dbReference type="PANTHER" id="PTHR21245">
    <property type="entry name" value="HETEROGENEOUS NUCLEAR RIBONUCLEOPROTEIN"/>
    <property type="match status" value="1"/>
</dbReference>
<evidence type="ECO:0000256" key="1">
    <source>
        <dbReference type="ARBA" id="ARBA00022884"/>
    </source>
</evidence>
<dbReference type="GO" id="GO:0003723">
    <property type="term" value="F:RNA binding"/>
    <property type="evidence" value="ECO:0007669"/>
    <property type="project" value="UniProtKB-UniRule"/>
</dbReference>
<proteinExistence type="predicted"/>
<evidence type="ECO:0000313" key="5">
    <source>
        <dbReference type="Proteomes" id="UP001295444"/>
    </source>
</evidence>